<dbReference type="PATRIC" id="fig|317.174.peg.957"/>
<reference evidence="2 3" key="1">
    <citation type="submission" date="2014-07" db="EMBL/GenBank/DDBJ databases">
        <title>Draft Genome Sequences of Environmental Pseudomonas syringae strains.</title>
        <authorList>
            <person name="Baltrus D.A."/>
            <person name="Berge O."/>
            <person name="Morris C."/>
        </authorList>
    </citation>
    <scope>NUCLEOTIDE SEQUENCE [LARGE SCALE GENOMIC DNA]</scope>
    <source>
        <strain evidence="2 3">CEB003</strain>
    </source>
</reference>
<evidence type="ECO:0000313" key="2">
    <source>
        <dbReference type="EMBL" id="KFE54048.1"/>
    </source>
</evidence>
<dbReference type="EMBL" id="JPQT01000063">
    <property type="protein sequence ID" value="KFE54048.1"/>
    <property type="molecule type" value="Genomic_DNA"/>
</dbReference>
<dbReference type="AlphaFoldDB" id="A0A085VF35"/>
<feature type="transmembrane region" description="Helical" evidence="1">
    <location>
        <begin position="197"/>
        <end position="218"/>
    </location>
</feature>
<feature type="transmembrane region" description="Helical" evidence="1">
    <location>
        <begin position="51"/>
        <end position="84"/>
    </location>
</feature>
<evidence type="ECO:0000313" key="3">
    <source>
        <dbReference type="Proteomes" id="UP000028643"/>
    </source>
</evidence>
<feature type="transmembrane region" description="Helical" evidence="1">
    <location>
        <begin position="105"/>
        <end position="122"/>
    </location>
</feature>
<keyword evidence="1" id="KW-0812">Transmembrane</keyword>
<organism evidence="2 3">
    <name type="scientific">Pseudomonas syringae</name>
    <dbReference type="NCBI Taxonomy" id="317"/>
    <lineage>
        <taxon>Bacteria</taxon>
        <taxon>Pseudomonadati</taxon>
        <taxon>Pseudomonadota</taxon>
        <taxon>Gammaproteobacteria</taxon>
        <taxon>Pseudomonadales</taxon>
        <taxon>Pseudomonadaceae</taxon>
        <taxon>Pseudomonas</taxon>
    </lineage>
</organism>
<comment type="caution">
    <text evidence="2">The sequence shown here is derived from an EMBL/GenBank/DDBJ whole genome shotgun (WGS) entry which is preliminary data.</text>
</comment>
<keyword evidence="1" id="KW-1133">Transmembrane helix</keyword>
<gene>
    <name evidence="2" type="ORF">IV02_04695</name>
</gene>
<name>A0A085VF35_PSESX</name>
<protein>
    <submittedName>
        <fullName evidence="2">Uncharacterized protein</fullName>
    </submittedName>
</protein>
<dbReference type="Proteomes" id="UP000028643">
    <property type="component" value="Unassembled WGS sequence"/>
</dbReference>
<sequence>MRTSKFYLILFAAILLGTFTIIMNAHAFYDFISQIVFNNEQSVPINNDADLMSVINANALIVILYGAFGFVIFSLGFFSLFAYSHFYRIEKQINKVAKGFHFEKLLSILIPLVMLLMIVAKAKTDFQFAFIAMELVHSVIKVVLVFVSMFLLVAVSEIYKDHIHPKIKIAYSVACSVLEHGYAAFKEMITKASSKKLISIFRVIFVLVFAGAVCKYLVYESVMTLLN</sequence>
<proteinExistence type="predicted"/>
<keyword evidence="1" id="KW-0472">Membrane</keyword>
<accession>A0A085VF35</accession>
<feature type="transmembrane region" description="Helical" evidence="1">
    <location>
        <begin position="128"/>
        <end position="155"/>
    </location>
</feature>
<evidence type="ECO:0000256" key="1">
    <source>
        <dbReference type="SAM" id="Phobius"/>
    </source>
</evidence>